<organism evidence="1 2">
    <name type="scientific">Trifolium medium</name>
    <dbReference type="NCBI Taxonomy" id="97028"/>
    <lineage>
        <taxon>Eukaryota</taxon>
        <taxon>Viridiplantae</taxon>
        <taxon>Streptophyta</taxon>
        <taxon>Embryophyta</taxon>
        <taxon>Tracheophyta</taxon>
        <taxon>Spermatophyta</taxon>
        <taxon>Magnoliopsida</taxon>
        <taxon>eudicotyledons</taxon>
        <taxon>Gunneridae</taxon>
        <taxon>Pentapetalae</taxon>
        <taxon>rosids</taxon>
        <taxon>fabids</taxon>
        <taxon>Fabales</taxon>
        <taxon>Fabaceae</taxon>
        <taxon>Papilionoideae</taxon>
        <taxon>50 kb inversion clade</taxon>
        <taxon>NPAAA clade</taxon>
        <taxon>Hologalegina</taxon>
        <taxon>IRL clade</taxon>
        <taxon>Trifolieae</taxon>
        <taxon>Trifolium</taxon>
    </lineage>
</organism>
<keyword evidence="1" id="KW-0418">Kinase</keyword>
<reference evidence="1 2" key="1">
    <citation type="journal article" date="2018" name="Front. Plant Sci.">
        <title>Red Clover (Trifolium pratense) and Zigzag Clover (T. medium) - A Picture of Genomic Similarities and Differences.</title>
        <authorList>
            <person name="Dluhosova J."/>
            <person name="Istvanek J."/>
            <person name="Nedelnik J."/>
            <person name="Repkova J."/>
        </authorList>
    </citation>
    <scope>NUCLEOTIDE SEQUENCE [LARGE SCALE GENOMIC DNA]</scope>
    <source>
        <strain evidence="2">cv. 10/8</strain>
        <tissue evidence="1">Leaf</tissue>
    </source>
</reference>
<keyword evidence="2" id="KW-1185">Reference proteome</keyword>
<comment type="caution">
    <text evidence="1">The sequence shown here is derived from an EMBL/GenBank/DDBJ whole genome shotgun (WGS) entry which is preliminary data.</text>
</comment>
<sequence length="125" mass="13545">SSESIDNHNTDTLGVQDDSIAKQRIICSTQNDDNVTPNGISLSVVTATDGDGDETIKDALDSPCQKRADALESLLELCAQLLKQDKLEELAGVLRPFGKEAVSSRETAIWLTKSLISAQRFNPEN</sequence>
<dbReference type="AlphaFoldDB" id="A0A392PXT6"/>
<dbReference type="GO" id="GO:0016301">
    <property type="term" value="F:kinase activity"/>
    <property type="evidence" value="ECO:0007669"/>
    <property type="project" value="UniProtKB-KW"/>
</dbReference>
<protein>
    <submittedName>
        <fullName evidence="1">Serine/threonine-protein kinase Nek6-like</fullName>
    </submittedName>
</protein>
<accession>A0A392PXT6</accession>
<evidence type="ECO:0000313" key="2">
    <source>
        <dbReference type="Proteomes" id="UP000265520"/>
    </source>
</evidence>
<dbReference type="Proteomes" id="UP000265520">
    <property type="component" value="Unassembled WGS sequence"/>
</dbReference>
<dbReference type="EMBL" id="LXQA010101722">
    <property type="protein sequence ID" value="MCI16624.1"/>
    <property type="molecule type" value="Genomic_DNA"/>
</dbReference>
<feature type="non-terminal residue" evidence="1">
    <location>
        <position position="1"/>
    </location>
</feature>
<name>A0A392PXT6_9FABA</name>
<proteinExistence type="predicted"/>
<keyword evidence="1" id="KW-0808">Transferase</keyword>
<evidence type="ECO:0000313" key="1">
    <source>
        <dbReference type="EMBL" id="MCI16624.1"/>
    </source>
</evidence>